<organism evidence="1 2">
    <name type="scientific">Acinetobacter pragensis</name>
    <dbReference type="NCBI Taxonomy" id="1806892"/>
    <lineage>
        <taxon>Bacteria</taxon>
        <taxon>Pseudomonadati</taxon>
        <taxon>Pseudomonadota</taxon>
        <taxon>Gammaproteobacteria</taxon>
        <taxon>Moraxellales</taxon>
        <taxon>Moraxellaceae</taxon>
        <taxon>Acinetobacter</taxon>
    </lineage>
</organism>
<sequence length="268" mass="29954">MNMPKDPQKCIQDAWYKMLVDFRAWFMPETVQTTEWKNRNISTAIKSCPSRLMDDSESMLAEYRKSQNADVSGGATAFMPIMLTATALIDQPPDVSQLLPVPYFVPAVIDEKYVKIRLVAKTVRAQLAFYATNSHDARSVCDQFCTYMQDDVKRRIDVPFEISSTHSEFSSFTVLENQLFPSPVPSDAINLSIFTIDVQLIGYVPQILGLGGPNDNNTDNGYTPDGSAIEKPLDNSVVIQADKLAEDGHVRIHADRDTGAITEENIHE</sequence>
<proteinExistence type="predicted"/>
<dbReference type="OrthoDB" id="6685218at2"/>
<reference evidence="1 2" key="1">
    <citation type="submission" date="2016-03" db="EMBL/GenBank/DDBJ databases">
        <title>Acinetobacter genomospecies 28 strain ANC 4149.</title>
        <authorList>
            <person name="Radolfova-Krizova L."/>
            <person name="Nemec A."/>
        </authorList>
    </citation>
    <scope>NUCLEOTIDE SEQUENCE [LARGE SCALE GENOMIC DNA]</scope>
    <source>
        <strain evidence="1 2">ANC 4149</strain>
    </source>
</reference>
<accession>A0A151Y5F9</accession>
<name>A0A151Y5F9_9GAMM</name>
<dbReference type="RefSeq" id="WP_067666688.1">
    <property type="nucleotide sequence ID" value="NZ_CBCSIK010000008.1"/>
</dbReference>
<keyword evidence="2" id="KW-1185">Reference proteome</keyword>
<dbReference type="AlphaFoldDB" id="A0A151Y5F9"/>
<dbReference type="STRING" id="1806892.AZH43_07375"/>
<dbReference type="EMBL" id="LUAW01000011">
    <property type="protein sequence ID" value="KYQ73292.1"/>
    <property type="molecule type" value="Genomic_DNA"/>
</dbReference>
<gene>
    <name evidence="1" type="ORF">AZH43_07375</name>
</gene>
<protein>
    <submittedName>
        <fullName evidence="1">Uncharacterized protein</fullName>
    </submittedName>
</protein>
<comment type="caution">
    <text evidence="1">The sequence shown here is derived from an EMBL/GenBank/DDBJ whole genome shotgun (WGS) entry which is preliminary data.</text>
</comment>
<dbReference type="Proteomes" id="UP000076276">
    <property type="component" value="Unassembled WGS sequence"/>
</dbReference>
<evidence type="ECO:0000313" key="2">
    <source>
        <dbReference type="Proteomes" id="UP000076276"/>
    </source>
</evidence>
<evidence type="ECO:0000313" key="1">
    <source>
        <dbReference type="EMBL" id="KYQ73292.1"/>
    </source>
</evidence>